<dbReference type="PANTHER" id="PTHR34301:SF8">
    <property type="entry name" value="ATPASE DOMAIN-CONTAINING PROTEIN"/>
    <property type="match status" value="1"/>
</dbReference>
<proteinExistence type="predicted"/>
<reference evidence="1" key="1">
    <citation type="submission" date="2019-02" db="EMBL/GenBank/DDBJ databases">
        <authorList>
            <person name="Gruber-Vodicka R. H."/>
            <person name="Seah K. B. B."/>
        </authorList>
    </citation>
    <scope>NUCLEOTIDE SEQUENCE</scope>
    <source>
        <strain evidence="1">BECK_M6</strain>
    </source>
</reference>
<dbReference type="InterPro" id="IPR027417">
    <property type="entry name" value="P-loop_NTPase"/>
</dbReference>
<dbReference type="SUPFAM" id="SSF52540">
    <property type="entry name" value="P-loop containing nucleoside triphosphate hydrolases"/>
    <property type="match status" value="1"/>
</dbReference>
<dbReference type="EMBL" id="CAADFH010000016">
    <property type="protein sequence ID" value="VFJ91438.1"/>
    <property type="molecule type" value="Genomic_DNA"/>
</dbReference>
<name>A0A450UG25_9GAMM</name>
<dbReference type="PANTHER" id="PTHR34301">
    <property type="entry name" value="DNA-BINDING PROTEIN-RELATED"/>
    <property type="match status" value="1"/>
</dbReference>
<accession>A0A450UG25</accession>
<dbReference type="AlphaFoldDB" id="A0A450UG25"/>
<organism evidence="1">
    <name type="scientific">Candidatus Kentrum sp. LFY</name>
    <dbReference type="NCBI Taxonomy" id="2126342"/>
    <lineage>
        <taxon>Bacteria</taxon>
        <taxon>Pseudomonadati</taxon>
        <taxon>Pseudomonadota</taxon>
        <taxon>Gammaproteobacteria</taxon>
        <taxon>Candidatus Kentrum</taxon>
    </lineage>
</organism>
<evidence type="ECO:0000313" key="1">
    <source>
        <dbReference type="EMBL" id="VFJ91438.1"/>
    </source>
</evidence>
<gene>
    <name evidence="1" type="ORF">BECKLFY1418A_GA0070994_10166</name>
</gene>
<sequence length="383" mass="43839">MKSKMNPMPDNEPQNPFEYTRPIVDKERYIPRVGMVQNIINELYGKNNVSVMGAKRTGKTTLLFDLRERLDRAVYIDFKKFSYSDIGEVLSDLHKNADKQISNTFDELIVEDGNSTHALVKMLHVLGECAPVVFLIDELPTPREVAYQFLVAVRAYYLEAIAESAEKIHTFVIAGSVDLAVLTQDMNPDISPFNIAIPLYLKDFSYPEIQEFIHRLAVGRFEDREIEKIFRYTGGYPFLVQFVCHHLYGMTKGKREEILQKPDIAVRELPLEKTPSIKDMLGRIGAFDERDRPGAVLIKRILRGERVLFNFANKQILGLYLDGAIREDEDGYCAIRNPLYEVVLRRALDIPNAEEPEKVVPEKGTGRKSGRRKIPGRIIEIYG</sequence>
<dbReference type="Gene3D" id="3.40.50.300">
    <property type="entry name" value="P-loop containing nucleotide triphosphate hydrolases"/>
    <property type="match status" value="1"/>
</dbReference>
<protein>
    <submittedName>
        <fullName evidence="1">AAA-like domain-containing protein</fullName>
    </submittedName>
</protein>
<dbReference type="Pfam" id="PF14516">
    <property type="entry name" value="AAA_35"/>
    <property type="match status" value="1"/>
</dbReference>